<evidence type="ECO:0000256" key="9">
    <source>
        <dbReference type="ARBA" id="ARBA00022490"/>
    </source>
</evidence>
<dbReference type="InterPro" id="IPR009000">
    <property type="entry name" value="Transl_B-barrel_sf"/>
</dbReference>
<comment type="similarity">
    <text evidence="5">Belongs to the TRAFAC class translation factor GTPase superfamily. Classic translation factor GTPase family. IF-2 subfamily.</text>
</comment>
<dbReference type="SUPFAM" id="SSF55931">
    <property type="entry name" value="Glutamine synthetase/guanido kinase"/>
    <property type="match status" value="1"/>
</dbReference>
<keyword evidence="11 28" id="KW-0820">tRNA-binding</keyword>
<dbReference type="PROSITE" id="PS00181">
    <property type="entry name" value="GLNA_ATP"/>
    <property type="match status" value="1"/>
</dbReference>
<dbReference type="NCBIfam" id="NF000586">
    <property type="entry name" value="PRK00011.1"/>
    <property type="match status" value="1"/>
</dbReference>
<dbReference type="HAMAP" id="MF_00016">
    <property type="entry name" value="DNA_HJ_migration_RuvB"/>
    <property type="match status" value="1"/>
</dbReference>
<dbReference type="SUPFAM" id="SSF52156">
    <property type="entry name" value="Initiation factor IF2/eIF5b, domain 3"/>
    <property type="match status" value="1"/>
</dbReference>
<feature type="domain" description="GS catalytic" evidence="36">
    <location>
        <begin position="1568"/>
        <end position="1778"/>
    </location>
</feature>
<comment type="similarity">
    <text evidence="7 29 30">Belongs to the glutamine synthetase family.</text>
</comment>
<dbReference type="Pfam" id="PF00464">
    <property type="entry name" value="SHMT"/>
    <property type="match status" value="1"/>
</dbReference>
<evidence type="ECO:0000256" key="28">
    <source>
        <dbReference type="HAMAP-Rule" id="MF_03133"/>
    </source>
</evidence>
<dbReference type="InterPro" id="IPR018164">
    <property type="entry name" value="Ala-tRNA-synth_IIc_N"/>
</dbReference>
<dbReference type="PROSITE" id="PS51722">
    <property type="entry name" value="G_TR_2"/>
    <property type="match status" value="1"/>
</dbReference>
<dbReference type="FunFam" id="3.40.50.10050:FF:000001">
    <property type="entry name" value="Translation initiation factor IF-2"/>
    <property type="match status" value="1"/>
</dbReference>
<feature type="binding site" evidence="28">
    <location>
        <position position="2323"/>
    </location>
    <ligand>
        <name>Zn(2+)</name>
        <dbReference type="ChEBI" id="CHEBI:29105"/>
    </ligand>
</feature>
<dbReference type="Gene3D" id="3.30.54.20">
    <property type="match status" value="1"/>
</dbReference>
<evidence type="ECO:0000256" key="32">
    <source>
        <dbReference type="RuleBase" id="RU004356"/>
    </source>
</evidence>
<dbReference type="InterPro" id="IPR036390">
    <property type="entry name" value="WH_DNA-bd_sf"/>
</dbReference>
<keyword evidence="17" id="KW-0378">Hydrolase</keyword>
<dbReference type="FunFam" id="3.40.640.10:FF:000001">
    <property type="entry name" value="Serine hydroxymethyltransferase"/>
    <property type="match status" value="1"/>
</dbReference>
<keyword evidence="28" id="KW-0479">Metal-binding</keyword>
<dbReference type="GO" id="GO:0002161">
    <property type="term" value="F:aminoacyl-tRNA deacylase activity"/>
    <property type="evidence" value="ECO:0007669"/>
    <property type="project" value="TreeGrafter"/>
</dbReference>
<dbReference type="PROSITE" id="PS00180">
    <property type="entry name" value="GLNA_1"/>
    <property type="match status" value="1"/>
</dbReference>
<evidence type="ECO:0000256" key="26">
    <source>
        <dbReference type="ARBA" id="ARBA00023204"/>
    </source>
</evidence>
<dbReference type="GO" id="GO:0006419">
    <property type="term" value="P:alanyl-tRNA aminoacylation"/>
    <property type="evidence" value="ECO:0007669"/>
    <property type="project" value="InterPro"/>
</dbReference>
<dbReference type="Gene3D" id="2.40.30.10">
    <property type="entry name" value="Translation factors"/>
    <property type="match status" value="2"/>
</dbReference>
<dbReference type="SUPFAM" id="SSF54368">
    <property type="entry name" value="Glutamine synthetase, N-terminal domain"/>
    <property type="match status" value="1"/>
</dbReference>
<dbReference type="NCBIfam" id="TIGR00487">
    <property type="entry name" value="IF-2"/>
    <property type="match status" value="1"/>
</dbReference>
<keyword evidence="13 28" id="KW-0436">Ligase</keyword>
<dbReference type="InterPro" id="IPR014746">
    <property type="entry name" value="Gln_synth/guanido_kin_cat_dom"/>
</dbReference>
<evidence type="ECO:0000256" key="7">
    <source>
        <dbReference type="ARBA" id="ARBA00009897"/>
    </source>
</evidence>
<dbReference type="InterPro" id="IPR001085">
    <property type="entry name" value="Ser_HO-MeTrfase"/>
</dbReference>
<dbReference type="Gene3D" id="2.40.30.130">
    <property type="match status" value="1"/>
</dbReference>
<dbReference type="Pfam" id="PF00120">
    <property type="entry name" value="Gln-synt_C"/>
    <property type="match status" value="1"/>
</dbReference>
<keyword evidence="23" id="KW-0342">GTP-binding</keyword>
<dbReference type="Gene3D" id="3.30.590.10">
    <property type="entry name" value="Glutamine synthetase/guanido kinase, catalytic domain"/>
    <property type="match status" value="1"/>
</dbReference>
<comment type="caution">
    <text evidence="37">The sequence shown here is derived from an EMBL/GenBank/DDBJ whole genome shotgun (WGS) entry which is preliminary data.</text>
</comment>
<dbReference type="InterPro" id="IPR008823">
    <property type="entry name" value="RuvB_wg_C"/>
</dbReference>
<evidence type="ECO:0000256" key="19">
    <source>
        <dbReference type="ARBA" id="ARBA00022884"/>
    </source>
</evidence>
<evidence type="ECO:0000256" key="20">
    <source>
        <dbReference type="ARBA" id="ARBA00022898"/>
    </source>
</evidence>
<dbReference type="EC" id="2.1.2.1" evidence="31"/>
<keyword evidence="9" id="KW-0963">Cytoplasm</keyword>
<dbReference type="InterPro" id="IPR002318">
    <property type="entry name" value="Ala-tRNA-lgiase_IIc"/>
</dbReference>
<dbReference type="Pfam" id="PF01411">
    <property type="entry name" value="tRNA-synt_2c"/>
    <property type="match status" value="1"/>
</dbReference>
<dbReference type="InterPro" id="IPR053905">
    <property type="entry name" value="EF-G-like_DII"/>
</dbReference>
<feature type="binding site" evidence="28">
    <location>
        <position position="2319"/>
    </location>
    <ligand>
        <name>Zn(2+)</name>
        <dbReference type="ChEBI" id="CHEBI:29105"/>
    </ligand>
</feature>
<comment type="cofactor">
    <cofactor evidence="1 31">
        <name>pyridoxal 5'-phosphate</name>
        <dbReference type="ChEBI" id="CHEBI:597326"/>
    </cofactor>
</comment>
<dbReference type="CDD" id="cd03692">
    <property type="entry name" value="mtIF2_IVc"/>
    <property type="match status" value="1"/>
</dbReference>
<dbReference type="InterPro" id="IPR018162">
    <property type="entry name" value="Ala-tRNA-ligase_IIc_anticod-bd"/>
</dbReference>
<comment type="subunit">
    <text evidence="8">Homodimer.</text>
</comment>
<dbReference type="InterPro" id="IPR000178">
    <property type="entry name" value="TF_IF2_bacterial-like"/>
</dbReference>
<evidence type="ECO:0000259" key="34">
    <source>
        <dbReference type="PROSITE" id="PS51722"/>
    </source>
</evidence>
<dbReference type="InterPro" id="IPR018163">
    <property type="entry name" value="Thr/Ala-tRNA-synth_IIc_edit"/>
</dbReference>
<dbReference type="Pfam" id="PF07973">
    <property type="entry name" value="tRNA_SAD"/>
    <property type="match status" value="1"/>
</dbReference>
<dbReference type="GO" id="GO:0004372">
    <property type="term" value="F:glycine hydroxymethyltransferase activity"/>
    <property type="evidence" value="ECO:0007669"/>
    <property type="project" value="UniProtKB-EC"/>
</dbReference>
<dbReference type="InterPro" id="IPR003593">
    <property type="entry name" value="AAA+_ATPase"/>
</dbReference>
<evidence type="ECO:0000259" key="36">
    <source>
        <dbReference type="PROSITE" id="PS51987"/>
    </source>
</evidence>
<comment type="catalytic activity">
    <reaction evidence="28">
        <text>tRNA(Ala) + L-alanine + ATP = L-alanyl-tRNA(Ala) + AMP + diphosphate</text>
        <dbReference type="Rhea" id="RHEA:12540"/>
        <dbReference type="Rhea" id="RHEA-COMP:9657"/>
        <dbReference type="Rhea" id="RHEA-COMP:9923"/>
        <dbReference type="ChEBI" id="CHEBI:30616"/>
        <dbReference type="ChEBI" id="CHEBI:33019"/>
        <dbReference type="ChEBI" id="CHEBI:57972"/>
        <dbReference type="ChEBI" id="CHEBI:78442"/>
        <dbReference type="ChEBI" id="CHEBI:78497"/>
        <dbReference type="ChEBI" id="CHEBI:456215"/>
        <dbReference type="EC" id="6.1.1.7"/>
    </reaction>
</comment>
<dbReference type="GO" id="GO:0003743">
    <property type="term" value="F:translation initiation factor activity"/>
    <property type="evidence" value="ECO:0007669"/>
    <property type="project" value="UniProtKB-KW"/>
</dbReference>
<dbReference type="NCBIfam" id="NF000868">
    <property type="entry name" value="PRK00080.1"/>
    <property type="match status" value="1"/>
</dbReference>
<keyword evidence="25" id="KW-0233">DNA recombination</keyword>
<dbReference type="GO" id="GO:0006281">
    <property type="term" value="P:DNA repair"/>
    <property type="evidence" value="ECO:0007669"/>
    <property type="project" value="UniProtKB-KW"/>
</dbReference>
<comment type="similarity">
    <text evidence="6">Belongs to the class-II aminoacyl-tRNA synthetase family. Alax-L subfamily.</text>
</comment>
<dbReference type="InterPro" id="IPR044145">
    <property type="entry name" value="IF2_II"/>
</dbReference>
<dbReference type="InterPro" id="IPR015422">
    <property type="entry name" value="PyrdxlP-dep_Trfase_small"/>
</dbReference>
<dbReference type="HAMAP" id="MF_00036_B">
    <property type="entry name" value="Ala_tRNA_synth_B"/>
    <property type="match status" value="1"/>
</dbReference>
<protein>
    <recommendedName>
        <fullName evidence="31 32">Multifunctional fusion protein</fullName>
    </recommendedName>
    <domain>
        <recommendedName>
            <fullName evidence="31">Serine hydroxymethyltransferase</fullName>
            <ecNumber evidence="31">2.1.2.1</ecNumber>
        </recommendedName>
    </domain>
    <domain>
        <recommendedName>
            <fullName evidence="32">Glutamine synthetase</fullName>
            <ecNumber evidence="32">6.3.1.2</ecNumber>
        </recommendedName>
    </domain>
</protein>
<dbReference type="GO" id="GO:0005524">
    <property type="term" value="F:ATP binding"/>
    <property type="evidence" value="ECO:0007669"/>
    <property type="project" value="UniProtKB-UniRule"/>
</dbReference>
<keyword evidence="10" id="KW-0396">Initiation factor</keyword>
<comment type="cofactor">
    <cofactor evidence="28">
        <name>Zn(2+)</name>
        <dbReference type="ChEBI" id="CHEBI:29105"/>
    </cofactor>
    <text evidence="28">Binds 1 zinc ion per subunit.</text>
</comment>
<dbReference type="InterPro" id="IPR036925">
    <property type="entry name" value="TIF_IF2_dom3_sf"/>
</dbReference>
<dbReference type="SUPFAM" id="SSF46785">
    <property type="entry name" value="Winged helix' DNA-binding domain"/>
    <property type="match status" value="1"/>
</dbReference>
<dbReference type="CDD" id="cd03702">
    <property type="entry name" value="IF2_mtIF2_II"/>
    <property type="match status" value="1"/>
</dbReference>
<dbReference type="InterPro" id="IPR008146">
    <property type="entry name" value="Gln_synth_cat_dom"/>
</dbReference>
<dbReference type="Gene3D" id="3.30.980.10">
    <property type="entry name" value="Threonyl-trna Synthetase, Chain A, domain 2"/>
    <property type="match status" value="1"/>
</dbReference>
<keyword evidence="15 28" id="KW-0547">Nucleotide-binding</keyword>
<evidence type="ECO:0000256" key="10">
    <source>
        <dbReference type="ARBA" id="ARBA00022540"/>
    </source>
</evidence>
<dbReference type="InterPro" id="IPR008969">
    <property type="entry name" value="CarboxyPept-like_regulatory"/>
</dbReference>
<dbReference type="GO" id="GO:0000049">
    <property type="term" value="F:tRNA binding"/>
    <property type="evidence" value="ECO:0007669"/>
    <property type="project" value="UniProtKB-KW"/>
</dbReference>
<keyword evidence="18 28" id="KW-0067">ATP-binding</keyword>
<dbReference type="InterPro" id="IPR004605">
    <property type="entry name" value="DNA_helicase_Holl-junc_RuvB"/>
</dbReference>
<dbReference type="GO" id="GO:0005737">
    <property type="term" value="C:cytoplasm"/>
    <property type="evidence" value="ECO:0007669"/>
    <property type="project" value="UniProtKB-SubCell"/>
</dbReference>
<evidence type="ECO:0000256" key="24">
    <source>
        <dbReference type="ARBA" id="ARBA00023146"/>
    </source>
</evidence>
<dbReference type="SUPFAM" id="SSF52540">
    <property type="entry name" value="P-loop containing nucleoside triphosphate hydrolases"/>
    <property type="match status" value="2"/>
</dbReference>
<evidence type="ECO:0000256" key="5">
    <source>
        <dbReference type="ARBA" id="ARBA00007733"/>
    </source>
</evidence>
<dbReference type="PRINTS" id="PR00980">
    <property type="entry name" value="TRNASYNTHALA"/>
</dbReference>
<dbReference type="InterPro" id="IPR027417">
    <property type="entry name" value="P-loop_NTPase"/>
</dbReference>
<dbReference type="SUPFAM" id="SSF49464">
    <property type="entry name" value="Carboxypeptidase regulatory domain-like"/>
    <property type="match status" value="1"/>
</dbReference>
<dbReference type="Gene3D" id="2.60.40.1120">
    <property type="entry name" value="Carboxypeptidase-like, regulatory domain"/>
    <property type="match status" value="1"/>
</dbReference>
<dbReference type="SUPFAM" id="SSF53383">
    <property type="entry name" value="PLP-dependent transferases"/>
    <property type="match status" value="1"/>
</dbReference>
<dbReference type="InterPro" id="IPR015424">
    <property type="entry name" value="PyrdxlP-dep_Trfase"/>
</dbReference>
<evidence type="ECO:0000256" key="16">
    <source>
        <dbReference type="ARBA" id="ARBA00022763"/>
    </source>
</evidence>
<feature type="binding site" evidence="28">
    <location>
        <position position="2221"/>
    </location>
    <ligand>
        <name>Zn(2+)</name>
        <dbReference type="ChEBI" id="CHEBI:29105"/>
    </ligand>
</feature>
<organism evidence="37">
    <name type="scientific">Stylophora pistillata</name>
    <name type="common">Smooth cauliflower coral</name>
    <dbReference type="NCBI Taxonomy" id="50429"/>
    <lineage>
        <taxon>Eukaryota</taxon>
        <taxon>Metazoa</taxon>
        <taxon>Cnidaria</taxon>
        <taxon>Anthozoa</taxon>
        <taxon>Hexacorallia</taxon>
        <taxon>Scleractinia</taxon>
        <taxon>Astrocoeniina</taxon>
        <taxon>Pocilloporidae</taxon>
        <taxon>Stylophora</taxon>
    </lineage>
</organism>
<name>A0A2B4S1S6_STYPI</name>
<dbReference type="Pfam" id="PF05491">
    <property type="entry name" value="WHD_RuvB"/>
    <property type="match status" value="1"/>
</dbReference>
<dbReference type="CDD" id="cd00378">
    <property type="entry name" value="SHMT"/>
    <property type="match status" value="1"/>
</dbReference>
<feature type="binding site" evidence="28">
    <location>
        <position position="2217"/>
    </location>
    <ligand>
        <name>Zn(2+)</name>
        <dbReference type="ChEBI" id="CHEBI:29105"/>
    </ligand>
</feature>
<evidence type="ECO:0000256" key="15">
    <source>
        <dbReference type="ARBA" id="ARBA00022741"/>
    </source>
</evidence>
<comment type="subunit">
    <text evidence="28">Monomer.</text>
</comment>
<dbReference type="Pfam" id="PF13620">
    <property type="entry name" value="CarboxypepD_reg"/>
    <property type="match status" value="1"/>
</dbReference>
<dbReference type="InterPro" id="IPR027303">
    <property type="entry name" value="Gln_synth_gly_rich_site"/>
</dbReference>
<evidence type="ECO:0000256" key="6">
    <source>
        <dbReference type="ARBA" id="ARBA00008429"/>
    </source>
</evidence>
<dbReference type="SMART" id="SM01230">
    <property type="entry name" value="Gln-synt_C"/>
    <property type="match status" value="1"/>
</dbReference>
<evidence type="ECO:0000256" key="23">
    <source>
        <dbReference type="ARBA" id="ARBA00023134"/>
    </source>
</evidence>
<evidence type="ECO:0000256" key="27">
    <source>
        <dbReference type="ARBA" id="ARBA00025162"/>
    </source>
</evidence>
<keyword evidence="12 31" id="KW-0554">One-carbon metabolism</keyword>
<evidence type="ECO:0000256" key="2">
    <source>
        <dbReference type="ARBA" id="ARBA00004496"/>
    </source>
</evidence>
<dbReference type="SUPFAM" id="SSF50447">
    <property type="entry name" value="Translation proteins"/>
    <property type="match status" value="3"/>
</dbReference>
<keyword evidence="22" id="KW-0238">DNA-binding</keyword>
<dbReference type="InterPro" id="IPR019798">
    <property type="entry name" value="Ser_HO-MeTrfase_PLP_BS"/>
</dbReference>
<keyword evidence="20 31" id="KW-0663">Pyridoxal phosphate</keyword>
<dbReference type="GO" id="GO:0006542">
    <property type="term" value="P:glutamine biosynthetic process"/>
    <property type="evidence" value="ECO:0007669"/>
    <property type="project" value="InterPro"/>
</dbReference>
<evidence type="ECO:0000256" key="14">
    <source>
        <dbReference type="ARBA" id="ARBA00022679"/>
    </source>
</evidence>
<dbReference type="InterPro" id="IPR008147">
    <property type="entry name" value="Gln_synt_N"/>
</dbReference>
<dbReference type="GO" id="GO:0030170">
    <property type="term" value="F:pyridoxal phosphate binding"/>
    <property type="evidence" value="ECO:0007669"/>
    <property type="project" value="InterPro"/>
</dbReference>
<dbReference type="Pfam" id="PF11987">
    <property type="entry name" value="IF-2"/>
    <property type="match status" value="1"/>
</dbReference>
<evidence type="ECO:0000256" key="21">
    <source>
        <dbReference type="ARBA" id="ARBA00022917"/>
    </source>
</evidence>
<evidence type="ECO:0000256" key="29">
    <source>
        <dbReference type="PROSITE-ProRule" id="PRU01330"/>
    </source>
</evidence>
<evidence type="ECO:0000256" key="3">
    <source>
        <dbReference type="ARBA" id="ARBA00004777"/>
    </source>
</evidence>
<evidence type="ECO:0000256" key="17">
    <source>
        <dbReference type="ARBA" id="ARBA00022801"/>
    </source>
</evidence>
<sequence>MGAYSVTVANGEKITFFDTPGHEAFTAMRARGTQLTDLAIIVIAADDDIMPQTKEAISHTKAAGVPIIFAINKIDKMNANPDKIKEQLAAMDLLVEDWGGKIQSQNISAKKGTGVNELLEKILFEAALLELKANPDKPGMGTVIEAMLKSGSGYVNTILVQEGMIRLGDYILAGQYSGKVRAMFDERSNKIKEAGPSTPVSLLGLDGATQAGDKIRVYEDEREAKKIANKRSQLQREQIIRTQKKLTLDDIGKRVSIGNFTELNLIIKGDADGSVEALTGALENISTEEININIIHKAVGDITESDVQLATASSNAIIIGFNVNTSRVIKQLAKNSNIEIRNYTIIFKAIEDIKKSMEGMLSPEIKKENIGALETRVVYKISKVGSIAGCMVTRGKVIRNSMVRVIRKEKTVHEGKVTALKRFKDDVKEVLKGYECGVQVSDFDDIKEGQSQEIKNLKIFVGAAKSRAEALDHTLFHGPPGLGKTTLSHILANELGVGIKITSGPVLDKPGDLAGLLTGLQARDVLFIDEIHRLSPVVEEYLYSAMEDYKIDIMIETGPNARSVQIHLEPFTLIGATTRSGMLTAPMRARFGISSRLHYYETPLLSKIVKRSAMILRVPISMEAAIEIAGRSRGTPRISNALLRRVRDFAQVEGEGKIDLKITQYALNALNVDTKGLDEMDHRILEAVIDKFSGGPVGITTLATAIGETAETIEEQTIRGKVVDQASGFPIAYASIQVVNYQNMATITDEEGNFVIEDVPVGKVDVLITSVQMKPVAMKNVDLLSGKELVLNIQMQDDVRVIDEVVVKAKQSITKRPAVNKQVLVAAKQVKMEQVNRFAGSLNDVSRMVMNMTGVKQANDSNNDIIIRGNSPTGLLWRLNDVDIPNPNHFGSGGATGGAISMLNTNLLATSDFFTAAFVPEYANAFSGVFDLTLRKGSLYKGEFLGQISANGIEFLAEAPIVKGKSSFFVNYRYSFLGLMKAAGINFGTGRAVPQYQDLSFNFYTAIGKKGQLNIFGLGGVSDIFFEKPTDKTENSYTTKETASDARMGVVGIQYRHQWSDKTFSKSTFAASGSGSIDDLKVDEEDGGSGKKHYDFNGSRDFYRSDYGEHRLEFVTNVQSKLSRKNTLKFGGRVKRRTIKYTQNTTRPDKANNPKYQTVADFDRNFYQGIGFVSLNTKWSNNFQTTVGLSSQYFNVNKKYTFEPRVSARYQINERNAFGLGYGFHSQVPFLLKFAYKKPNGSYYNEKLDYKKSHHFVANYTLNLPEYWSVKVETYFQNITNAPRAVYDENNPYTKLYSTLNDDSFTQRNSGALRSPFALEDGAKGQNYGVELTIERTLHKGFYMLSTLSVFESRYKARSDDKWRSTSFNGNYVYNLLVGKQWNIGKKGVLSVDLKGTYAGGNRYIPIDLEASNANPSGNAVFKFDEAYNKQLKTYFRPDMRVGFKINGKKVSQEWAIDIQNFINNKENVFQRLYDSDQKKVVFSYQREYIWLDGYNPTQNMRSKTKIVGSFSGKLEDCPVWSFDGSSTQQAEGGSSDCLLKPVAIYPDPDRRNGWLVMTEVLNADGTPHISNARATIDDDDNDFWFGFEQEYFIMDSETQLPLGFPMGGYPGPQGLYYCSVGGKNTHGRDFVEEHADLCIDAGLNFEGINQEVASGQWEFQLFAKGAKKAGDEIWIARYLLDRLTEKYGYYIEYHPKPIKGDWNGSGMHANFSNSVLRNCGDKATYDKICEAFRPVVKEHIAVYGFDNDQRLTGQHETQSINQFSYGVSDRGASIRIPIITVEKGWKGYEKDGLDFDKEAYDIWKNIVPEEHILKGNKKDNFWEMGAQGPCGPCSEIHIDIRSESEKQKIKGADLVNQDHPQVVEIWNLVFMEFNRNADGTLEKLPAQHVDTGMGFERLCMVLQGVRSNYDTDVFTPIIEAIGKETGIPYGKNEDTDIAIRVISDHLRAVAFTIADGQLPSSSGAGYVIRRILRRAVRYAYSFLKMKQPFIYKLIAVLTAQMGEVFPNLKENETLIKLVIKEEEKNFLNTLSGGLQLLDKIITDTPSKTIAGEQVFELYDTFGFPLDLTSLIAGEKGYDLDMPTFEKCLKAQKDRSKNASQTEQSDWVILEEGTTVFEGYDKTALSDVKILRYRQIKDQKRGSYFQVVLDKTPFYAEGGGQVGDSGMLLNSEETIEIFDTKKENNQHIHFCKKIPREKTGLTAEINIKKRKQTSIHHSATHLLHEALQKVLGSHIAQKGSLVQGKNLRFDFSHFAKVSEEELKTVEKIVNEKINQNIPLDEQRDLPIDDALKQGAMALFGEKYGDKVRMITFGNSKELCGGTHIKNTEQLWHFKIISEASVAAGVRRIEAIAGLSLSRIDDGSPYRIFGFKTEIGQHLSEAYSEQVMQAQGSVLTNKYAEGYPGKRYYGGCQVVDEVEQLAIDRAKKLFGAAYVNVQPHSGSQANAAVYFSVLNAGDKILGFDLSHGGHLTHGSPVNFSGKTYNSVFYGVEKQTGLLNYDLIADIAKKERPNMIVAGASSYSRDIDFEKFRAIADSVDAYLLADISHPAGMIATGLLSDPIPHCHFVTTTTHKTLRGPRGGMIMMGNDFENKMGLKLKNGSIKKMSMILNGAVFPGMQGGPLEHVIAAKAIAFGEALTDDFVAYQKRVKANADALAKALIAKNYEIVSGGTDNHCMLIDLRNKNISGKEAEAALVLADITANKNMVPFDDKSPFVTSGIRFGTPAITTRGLQVSDMQKVANLIDEVITNHTDETALKAIAKSVNEWMITKPLFQ</sequence>
<proteinExistence type="inferred from homology"/>
<dbReference type="Pfam" id="PF05496">
    <property type="entry name" value="RuvB_N"/>
    <property type="match status" value="1"/>
</dbReference>
<comment type="domain">
    <text evidence="28">Consists of three domains; the N-terminal catalytic domain, the editing domain and the C-terminal C-Ala domain. The editing domain removes incorrectly charged amino acids, while the C-Ala domain, along with tRNA(Ala), serves as a bridge to cooperatively bring together the editing and aminoacylation centers thus stimulating deacylation of misacylated tRNAs.</text>
</comment>
<evidence type="ECO:0000259" key="33">
    <source>
        <dbReference type="PROSITE" id="PS50860"/>
    </source>
</evidence>
<comment type="catalytic activity">
    <reaction evidence="32">
        <text>L-glutamate + NH4(+) + ATP = L-glutamine + ADP + phosphate + H(+)</text>
        <dbReference type="Rhea" id="RHEA:16169"/>
        <dbReference type="ChEBI" id="CHEBI:15378"/>
        <dbReference type="ChEBI" id="CHEBI:28938"/>
        <dbReference type="ChEBI" id="CHEBI:29985"/>
        <dbReference type="ChEBI" id="CHEBI:30616"/>
        <dbReference type="ChEBI" id="CHEBI:43474"/>
        <dbReference type="ChEBI" id="CHEBI:58359"/>
        <dbReference type="ChEBI" id="CHEBI:456216"/>
        <dbReference type="EC" id="6.3.1.2"/>
    </reaction>
</comment>
<dbReference type="STRING" id="50429.A0A2B4S1S6"/>
<dbReference type="GO" id="GO:0003677">
    <property type="term" value="F:DNA binding"/>
    <property type="evidence" value="ECO:0007669"/>
    <property type="project" value="UniProtKB-KW"/>
</dbReference>
<keyword evidence="21 28" id="KW-0648">Protein biosynthesis</keyword>
<dbReference type="Gene3D" id="3.90.1150.10">
    <property type="entry name" value="Aspartate Aminotransferase, domain 1"/>
    <property type="match status" value="1"/>
</dbReference>
<dbReference type="NCBIfam" id="TIGR00231">
    <property type="entry name" value="small_GTP"/>
    <property type="match status" value="1"/>
</dbReference>
<evidence type="ECO:0000256" key="12">
    <source>
        <dbReference type="ARBA" id="ARBA00022563"/>
    </source>
</evidence>
<evidence type="ECO:0000256" key="13">
    <source>
        <dbReference type="ARBA" id="ARBA00022598"/>
    </source>
</evidence>
<dbReference type="FunFam" id="3.30.590.10:FF:000011">
    <property type="entry name" value="Glutamine synthetase"/>
    <property type="match status" value="1"/>
</dbReference>
<dbReference type="PANTHER" id="PTHR11777">
    <property type="entry name" value="ALANYL-TRNA SYNTHETASE"/>
    <property type="match status" value="1"/>
</dbReference>
<dbReference type="GO" id="GO:0035999">
    <property type="term" value="P:tetrahydrofolate interconversion"/>
    <property type="evidence" value="ECO:0007669"/>
    <property type="project" value="UniProtKB-UniPathway"/>
</dbReference>
<dbReference type="InterPro" id="IPR005225">
    <property type="entry name" value="Small_GTP-bd"/>
</dbReference>
<dbReference type="Gene3D" id="3.40.640.10">
    <property type="entry name" value="Type I PLP-dependent aspartate aminotransferase-like (Major domain)"/>
    <property type="match status" value="1"/>
</dbReference>
<dbReference type="PROSITE" id="PS50860">
    <property type="entry name" value="AA_TRNA_LIGASE_II_ALA"/>
    <property type="match status" value="1"/>
</dbReference>
<dbReference type="PROSITE" id="PS01176">
    <property type="entry name" value="IF2"/>
    <property type="match status" value="1"/>
</dbReference>
<dbReference type="Pfam" id="PF00009">
    <property type="entry name" value="GTP_EFTU"/>
    <property type="match status" value="1"/>
</dbReference>
<dbReference type="PROSITE" id="PS51987">
    <property type="entry name" value="GS_CATALYTIC"/>
    <property type="match status" value="1"/>
</dbReference>
<comment type="function">
    <text evidence="31">Interconversion of serine and glycine.</text>
</comment>
<dbReference type="GO" id="GO:0009378">
    <property type="term" value="F:four-way junction helicase activity"/>
    <property type="evidence" value="ECO:0007669"/>
    <property type="project" value="InterPro"/>
</dbReference>
<feature type="domain" description="GS beta-grasp" evidence="35">
    <location>
        <begin position="1485"/>
        <end position="1566"/>
    </location>
</feature>
<keyword evidence="24 28" id="KW-0030">Aminoacyl-tRNA synthetase</keyword>
<dbReference type="Gene3D" id="2.170.130.10">
    <property type="entry name" value="TonB-dependent receptor, plug domain"/>
    <property type="match status" value="1"/>
</dbReference>
<dbReference type="GO" id="GO:0019264">
    <property type="term" value="P:glycine biosynthetic process from serine"/>
    <property type="evidence" value="ECO:0007669"/>
    <property type="project" value="InterPro"/>
</dbReference>
<dbReference type="SUPFAM" id="SSF55186">
    <property type="entry name" value="ThrRS/AlaRS common domain"/>
    <property type="match status" value="1"/>
</dbReference>
<comment type="similarity">
    <text evidence="4 31">Belongs to the SHMT family.</text>
</comment>
<evidence type="ECO:0000256" key="25">
    <source>
        <dbReference type="ARBA" id="ARBA00023172"/>
    </source>
</evidence>
<dbReference type="GO" id="GO:0005525">
    <property type="term" value="F:GTP binding"/>
    <property type="evidence" value="ECO:0007669"/>
    <property type="project" value="UniProtKB-KW"/>
</dbReference>
<feature type="domain" description="Tr-type G" evidence="34">
    <location>
        <begin position="1"/>
        <end position="132"/>
    </location>
</feature>
<dbReference type="NCBIfam" id="TIGR00344">
    <property type="entry name" value="alaS"/>
    <property type="match status" value="1"/>
</dbReference>
<dbReference type="CDD" id="cd01887">
    <property type="entry name" value="IF2_eIF5B"/>
    <property type="match status" value="1"/>
</dbReference>
<dbReference type="FunFam" id="3.30.980.10:FF:000004">
    <property type="entry name" value="Alanine--tRNA ligase, cytoplasmic"/>
    <property type="match status" value="1"/>
</dbReference>
<dbReference type="InterPro" id="IPR045864">
    <property type="entry name" value="aa-tRNA-synth_II/BPL/LPL"/>
</dbReference>
<dbReference type="FunFam" id="2.40.30.10:FF:000008">
    <property type="entry name" value="Translation initiation factor IF-2"/>
    <property type="match status" value="1"/>
</dbReference>
<dbReference type="GO" id="GO:0004813">
    <property type="term" value="F:alanine-tRNA ligase activity"/>
    <property type="evidence" value="ECO:0007669"/>
    <property type="project" value="UniProtKB-UniRule"/>
</dbReference>
<dbReference type="SMART" id="SM00382">
    <property type="entry name" value="AAA"/>
    <property type="match status" value="1"/>
</dbReference>
<dbReference type="Gene3D" id="3.30.930.10">
    <property type="entry name" value="Bira Bifunctional Protein, Domain 2"/>
    <property type="match status" value="1"/>
</dbReference>
<dbReference type="InterPro" id="IPR023033">
    <property type="entry name" value="Ala_tRNA_ligase_euk/bac"/>
</dbReference>
<dbReference type="InterPro" id="IPR050058">
    <property type="entry name" value="Ala-tRNA_ligase"/>
</dbReference>
<dbReference type="SUPFAM" id="SSF55681">
    <property type="entry name" value="Class II aaRS and biotin synthetases"/>
    <property type="match status" value="1"/>
</dbReference>
<dbReference type="InterPro" id="IPR000795">
    <property type="entry name" value="T_Tr_GTP-bd_dom"/>
</dbReference>
<dbReference type="PROSITE" id="PS51986">
    <property type="entry name" value="GS_BETA_GRASP"/>
    <property type="match status" value="1"/>
</dbReference>
<dbReference type="GO" id="GO:0004356">
    <property type="term" value="F:glutamine synthetase activity"/>
    <property type="evidence" value="ECO:0007669"/>
    <property type="project" value="UniProtKB-EC"/>
</dbReference>
<comment type="catalytic activity">
    <reaction evidence="31">
        <text>(6R)-5,10-methylene-5,6,7,8-tetrahydrofolate + glycine + H2O = (6S)-5,6,7,8-tetrahydrofolate + L-serine</text>
        <dbReference type="Rhea" id="RHEA:15481"/>
        <dbReference type="ChEBI" id="CHEBI:15377"/>
        <dbReference type="ChEBI" id="CHEBI:15636"/>
        <dbReference type="ChEBI" id="CHEBI:33384"/>
        <dbReference type="ChEBI" id="CHEBI:57305"/>
        <dbReference type="ChEBI" id="CHEBI:57453"/>
        <dbReference type="EC" id="2.1.2.1"/>
    </reaction>
</comment>
<keyword evidence="26" id="KW-0234">DNA repair</keyword>
<keyword evidence="14 31" id="KW-0808">Transferase</keyword>
<dbReference type="Gene3D" id="1.10.8.60">
    <property type="match status" value="1"/>
</dbReference>
<dbReference type="InterPro" id="IPR027302">
    <property type="entry name" value="Gln_synth_N_conserv_site"/>
</dbReference>
<keyword evidence="19 28" id="KW-0694">RNA-binding</keyword>
<dbReference type="Gene3D" id="1.10.10.10">
    <property type="entry name" value="Winged helix-like DNA-binding domain superfamily/Winged helix DNA-binding domain"/>
    <property type="match status" value="1"/>
</dbReference>
<evidence type="ECO:0000256" key="4">
    <source>
        <dbReference type="ARBA" id="ARBA00006376"/>
    </source>
</evidence>
<dbReference type="Gene3D" id="3.40.50.300">
    <property type="entry name" value="P-loop containing nucleotide triphosphate hydrolases"/>
    <property type="match status" value="2"/>
</dbReference>
<evidence type="ECO:0000256" key="8">
    <source>
        <dbReference type="ARBA" id="ARBA00011738"/>
    </source>
</evidence>
<dbReference type="SUPFAM" id="SSF101353">
    <property type="entry name" value="Putative anticodon-binding domain of alanyl-tRNA synthetase (AlaRS)"/>
    <property type="match status" value="1"/>
</dbReference>
<dbReference type="EC" id="6.3.1.2" evidence="32"/>
<evidence type="ECO:0000256" key="22">
    <source>
        <dbReference type="ARBA" id="ARBA00023125"/>
    </source>
</evidence>
<evidence type="ECO:0000256" key="30">
    <source>
        <dbReference type="RuleBase" id="RU000384"/>
    </source>
</evidence>
<evidence type="ECO:0000256" key="11">
    <source>
        <dbReference type="ARBA" id="ARBA00022555"/>
    </source>
</evidence>
<dbReference type="InterPro" id="IPR015421">
    <property type="entry name" value="PyrdxlP-dep_Trfase_major"/>
</dbReference>
<dbReference type="GO" id="GO:0008270">
    <property type="term" value="F:zinc ion binding"/>
    <property type="evidence" value="ECO:0007669"/>
    <property type="project" value="UniProtKB-UniRule"/>
</dbReference>
<dbReference type="InterPro" id="IPR018165">
    <property type="entry name" value="Ala-tRNA-synth_IIc_core"/>
</dbReference>
<feature type="domain" description="Alanyl-transfer RNA synthetases family profile" evidence="33">
    <location>
        <begin position="1620"/>
        <end position="2353"/>
    </location>
</feature>
<comment type="function">
    <text evidence="28">Catalyzes the attachment of alanine to tRNA(Ala) in a two-step reaction: alanine is first activated by ATP to form Ala-AMP and then transferred to the acceptor end of tRNA(Ala). Also edits incorrectly charged tRNA(Ala) via its editing domain.</text>
</comment>
<evidence type="ECO:0000256" key="1">
    <source>
        <dbReference type="ARBA" id="ARBA00001933"/>
    </source>
</evidence>
<dbReference type="GO" id="GO:0003924">
    <property type="term" value="F:GTPase activity"/>
    <property type="evidence" value="ECO:0007669"/>
    <property type="project" value="InterPro"/>
</dbReference>
<dbReference type="InterPro" id="IPR036388">
    <property type="entry name" value="WH-like_DNA-bd_sf"/>
</dbReference>
<dbReference type="OrthoDB" id="361630at2759"/>
<dbReference type="CDD" id="cd00009">
    <property type="entry name" value="AAA"/>
    <property type="match status" value="1"/>
</dbReference>
<comment type="function">
    <text evidence="27">One of the essential components for the initiation of protein synthesis. Protects formylmethionyl-tRNA from spontaneous hydrolysis and promotes its binding to the 30S ribosomal subunits. Also involved in the hydrolysis of GTP during the formation of the 70S ribosomal complex.</text>
</comment>
<dbReference type="Pfam" id="PF03951">
    <property type="entry name" value="Gln-synt_N"/>
    <property type="match status" value="1"/>
</dbReference>
<reference evidence="37" key="1">
    <citation type="journal article" date="2017" name="J. ISSAAS">
        <title>Comparative analysis of the genomes of Stylophora pistillata and Acropora digitifera provides evidence for extensive differences between species of corals.</title>
        <authorList>
            <person name="Voolstra C.R."/>
            <person name="Li Y."/>
            <person name="Liew Y.J."/>
            <person name="Baumgarten S."/>
            <person name="Zoccola D."/>
            <person name="Flot J.-F."/>
            <person name="Tambutte S."/>
            <person name="Allemand D."/>
            <person name="Aranda M."/>
        </authorList>
    </citation>
    <scope>NUCLEOTIDE SEQUENCE</scope>
    <source>
        <strain evidence="37">CSM Monaco</strain>
        <tissue evidence="37">Whole animal</tissue>
    </source>
</reference>
<dbReference type="Pfam" id="PF17864">
    <property type="entry name" value="AAA_lid_4"/>
    <property type="match status" value="1"/>
</dbReference>
<evidence type="ECO:0000256" key="31">
    <source>
        <dbReference type="RuleBase" id="RU000585"/>
    </source>
</evidence>
<dbReference type="Gene3D" id="3.10.20.70">
    <property type="entry name" value="Glutamine synthetase, N-terminal domain"/>
    <property type="match status" value="1"/>
</dbReference>
<dbReference type="NCBIfam" id="TIGR00635">
    <property type="entry name" value="ruvB"/>
    <property type="match status" value="1"/>
</dbReference>
<comment type="subcellular location">
    <subcellularLocation>
        <location evidence="2">Cytoplasm</location>
    </subcellularLocation>
</comment>
<comment type="pathway">
    <text evidence="3 31">One-carbon metabolism; tetrahydrofolate interconversion.</text>
</comment>
<dbReference type="GO" id="GO:0006310">
    <property type="term" value="P:DNA recombination"/>
    <property type="evidence" value="ECO:0007669"/>
    <property type="project" value="UniProtKB-KW"/>
</dbReference>
<dbReference type="Pfam" id="PF22042">
    <property type="entry name" value="EF-G_D2"/>
    <property type="match status" value="1"/>
</dbReference>
<accession>A0A2B4S1S6</accession>
<dbReference type="InterPro" id="IPR012947">
    <property type="entry name" value="tRNA_SAD"/>
</dbReference>
<dbReference type="InterPro" id="IPR039429">
    <property type="entry name" value="SHMT-like_dom"/>
</dbReference>
<dbReference type="InterPro" id="IPR037066">
    <property type="entry name" value="Plug_dom_sf"/>
</dbReference>
<dbReference type="Gene3D" id="3.40.50.10050">
    <property type="entry name" value="Translation initiation factor IF- 2, domain 3"/>
    <property type="match status" value="1"/>
</dbReference>
<dbReference type="UniPathway" id="UPA00193"/>
<dbReference type="SUPFAM" id="SSF56935">
    <property type="entry name" value="Porins"/>
    <property type="match status" value="1"/>
</dbReference>
<evidence type="ECO:0000313" key="37">
    <source>
        <dbReference type="EMBL" id="PFX22452.1"/>
    </source>
</evidence>
<dbReference type="PANTHER" id="PTHR11777:SF9">
    <property type="entry name" value="ALANINE--TRNA LIGASE, CYTOPLASMIC"/>
    <property type="match status" value="1"/>
</dbReference>
<gene>
    <name evidence="37" type="primary">alaS</name>
    <name evidence="37" type="ORF">AWC38_SpisGene13028</name>
</gene>
<dbReference type="SMART" id="SM00863">
    <property type="entry name" value="tRNA_SAD"/>
    <property type="match status" value="1"/>
</dbReference>
<keyword evidence="16" id="KW-0227">DNA damage</keyword>
<dbReference type="HAMAP" id="MF_00051">
    <property type="entry name" value="SHMT"/>
    <property type="match status" value="1"/>
</dbReference>
<keyword evidence="28" id="KW-0862">Zinc</keyword>
<dbReference type="InterPro" id="IPR023115">
    <property type="entry name" value="TIF_IF2_dom3"/>
</dbReference>
<dbReference type="InterPro" id="IPR041445">
    <property type="entry name" value="AAA_lid_4"/>
</dbReference>
<dbReference type="PROSITE" id="PS00096">
    <property type="entry name" value="SHMT"/>
    <property type="match status" value="1"/>
</dbReference>
<evidence type="ECO:0000256" key="18">
    <source>
        <dbReference type="ARBA" id="ARBA00022840"/>
    </source>
</evidence>
<dbReference type="EMBL" id="LSMT01000239">
    <property type="protein sequence ID" value="PFX22452.1"/>
    <property type="molecule type" value="Genomic_DNA"/>
</dbReference>
<dbReference type="InterPro" id="IPR036651">
    <property type="entry name" value="Gln_synt_N_sf"/>
</dbReference>
<dbReference type="InterPro" id="IPR008824">
    <property type="entry name" value="RuvB-like_N"/>
</dbReference>
<evidence type="ECO:0000259" key="35">
    <source>
        <dbReference type="PROSITE" id="PS51986"/>
    </source>
</evidence>